<gene>
    <name evidence="14" type="ORF">M501DRAFT_1004421</name>
</gene>
<dbReference type="PANTHER" id="PTHR13266">
    <property type="entry name" value="PROTEASOME INHIBITOR"/>
    <property type="match status" value="1"/>
</dbReference>
<dbReference type="GO" id="GO:0000502">
    <property type="term" value="C:proteasome complex"/>
    <property type="evidence" value="ECO:0007669"/>
    <property type="project" value="UniProtKB-KW"/>
</dbReference>
<evidence type="ECO:0000256" key="1">
    <source>
        <dbReference type="ARBA" id="ARBA00004240"/>
    </source>
</evidence>
<evidence type="ECO:0000256" key="9">
    <source>
        <dbReference type="ARBA" id="ARBA00022990"/>
    </source>
</evidence>
<dbReference type="Gene3D" id="3.40.1000.30">
    <property type="match status" value="1"/>
</dbReference>
<evidence type="ECO:0000313" key="14">
    <source>
        <dbReference type="EMBL" id="KAF2838640.1"/>
    </source>
</evidence>
<evidence type="ECO:0000256" key="8">
    <source>
        <dbReference type="ARBA" id="ARBA00022942"/>
    </source>
</evidence>
<dbReference type="EMBL" id="MU006096">
    <property type="protein sequence ID" value="KAF2838640.1"/>
    <property type="molecule type" value="Genomic_DNA"/>
</dbReference>
<evidence type="ECO:0000256" key="5">
    <source>
        <dbReference type="ARBA" id="ARBA00022490"/>
    </source>
</evidence>
<dbReference type="InterPro" id="IPR021625">
    <property type="entry name" value="PI31_Prot_N"/>
</dbReference>
<dbReference type="GO" id="GO:0070628">
    <property type="term" value="F:proteasome binding"/>
    <property type="evidence" value="ECO:0007669"/>
    <property type="project" value="InterPro"/>
</dbReference>
<keyword evidence="4" id="KW-0488">Methylation</keyword>
<dbReference type="InterPro" id="IPR013886">
    <property type="entry name" value="PI31_Prot_C"/>
</dbReference>
<dbReference type="GO" id="GO:0004866">
    <property type="term" value="F:endopeptidase inhibitor activity"/>
    <property type="evidence" value="ECO:0007669"/>
    <property type="project" value="InterPro"/>
</dbReference>
<evidence type="ECO:0000313" key="15">
    <source>
        <dbReference type="Proteomes" id="UP000799429"/>
    </source>
</evidence>
<comment type="subcellular location">
    <subcellularLocation>
        <location evidence="2">Cytoplasm</location>
    </subcellularLocation>
    <subcellularLocation>
        <location evidence="1">Endoplasmic reticulum</location>
    </subcellularLocation>
</comment>
<organism evidence="14 15">
    <name type="scientific">Patellaria atrata CBS 101060</name>
    <dbReference type="NCBI Taxonomy" id="1346257"/>
    <lineage>
        <taxon>Eukaryota</taxon>
        <taxon>Fungi</taxon>
        <taxon>Dikarya</taxon>
        <taxon>Ascomycota</taxon>
        <taxon>Pezizomycotina</taxon>
        <taxon>Dothideomycetes</taxon>
        <taxon>Dothideomycetes incertae sedis</taxon>
        <taxon>Patellariales</taxon>
        <taxon>Patellariaceae</taxon>
        <taxon>Patellaria</taxon>
    </lineage>
</organism>
<dbReference type="GO" id="GO:0005783">
    <property type="term" value="C:endoplasmic reticulum"/>
    <property type="evidence" value="ECO:0007669"/>
    <property type="project" value="UniProtKB-SubCell"/>
</dbReference>
<feature type="region of interest" description="Disordered" evidence="11">
    <location>
        <begin position="302"/>
        <end position="360"/>
    </location>
</feature>
<dbReference type="GO" id="GO:0043161">
    <property type="term" value="P:proteasome-mediated ubiquitin-dependent protein catabolic process"/>
    <property type="evidence" value="ECO:0007669"/>
    <property type="project" value="InterPro"/>
</dbReference>
<feature type="domain" description="PI31 proteasome regulator C-terminal" evidence="12">
    <location>
        <begin position="274"/>
        <end position="332"/>
    </location>
</feature>
<evidence type="ECO:0000256" key="11">
    <source>
        <dbReference type="SAM" id="MobiDB-lite"/>
    </source>
</evidence>
<proteinExistence type="inferred from homology"/>
<dbReference type="Pfam" id="PF11566">
    <property type="entry name" value="PI31_Prot_N"/>
    <property type="match status" value="1"/>
</dbReference>
<dbReference type="PANTHER" id="PTHR13266:SF1">
    <property type="entry name" value="PROTEASOME INHIBITOR PI31 SUBUNIT"/>
    <property type="match status" value="1"/>
</dbReference>
<accession>A0A9P4SBC4</accession>
<keyword evidence="6" id="KW-0597">Phosphoprotein</keyword>
<sequence>MAPSNRAGNPLSVDSLTSTMAASLPKDGASPLKTPYEAVALAIHAAMTAVDFKLRGLGEDHSIDTTSGSQEVLPLPAEWNSSSSYAFRYSHPQSAMEYLVKINRLGGKAAIQGIGLGDDKIASFDVTVKDFISESSLSSSLSTSETRSSEDWKRIIQDIFISPGRLGDLGSLLQTSIIQKLAPGIHKAGYEESRETPTERARDNHPESRPRDYDPLRDDREPHPARPYPFEDPLAAPPRPPFPAGDFLPPGFEDEHEINRPPRGSLGQGNFPRIGDRDLYPPGLGPNDPMRPYLGPGGGGMHPTFDDLAGRRGQDSYDPQVPPGSRYDHVGPGMGPRGGPGGIGGQPPNPFGGFGSRDFM</sequence>
<evidence type="ECO:0000259" key="13">
    <source>
        <dbReference type="Pfam" id="PF11566"/>
    </source>
</evidence>
<feature type="region of interest" description="Disordered" evidence="11">
    <location>
        <begin position="188"/>
        <end position="280"/>
    </location>
</feature>
<feature type="compositionally biased region" description="Gly residues" evidence="11">
    <location>
        <begin position="332"/>
        <end position="345"/>
    </location>
</feature>
<keyword evidence="8" id="KW-0647">Proteasome</keyword>
<dbReference type="Proteomes" id="UP000799429">
    <property type="component" value="Unassembled WGS sequence"/>
</dbReference>
<keyword evidence="9" id="KW-0007">Acetylation</keyword>
<name>A0A9P4SBC4_9PEZI</name>
<dbReference type="AlphaFoldDB" id="A0A9P4SBC4"/>
<dbReference type="OrthoDB" id="68090at2759"/>
<evidence type="ECO:0000256" key="3">
    <source>
        <dbReference type="ARBA" id="ARBA00006405"/>
    </source>
</evidence>
<feature type="compositionally biased region" description="Basic and acidic residues" evidence="11">
    <location>
        <begin position="188"/>
        <end position="224"/>
    </location>
</feature>
<dbReference type="Pfam" id="PF08577">
    <property type="entry name" value="PI31_Prot_C"/>
    <property type="match status" value="1"/>
</dbReference>
<evidence type="ECO:0000256" key="7">
    <source>
        <dbReference type="ARBA" id="ARBA00022824"/>
    </source>
</evidence>
<keyword evidence="15" id="KW-1185">Reference proteome</keyword>
<comment type="caution">
    <text evidence="14">The sequence shown here is derived from an EMBL/GenBank/DDBJ whole genome shotgun (WGS) entry which is preliminary data.</text>
</comment>
<evidence type="ECO:0000259" key="12">
    <source>
        <dbReference type="Pfam" id="PF08577"/>
    </source>
</evidence>
<keyword evidence="5" id="KW-0963">Cytoplasm</keyword>
<evidence type="ECO:0000256" key="2">
    <source>
        <dbReference type="ARBA" id="ARBA00004496"/>
    </source>
</evidence>
<evidence type="ECO:0000256" key="10">
    <source>
        <dbReference type="ARBA" id="ARBA00024805"/>
    </source>
</evidence>
<evidence type="ECO:0000256" key="6">
    <source>
        <dbReference type="ARBA" id="ARBA00022553"/>
    </source>
</evidence>
<reference evidence="14" key="1">
    <citation type="journal article" date="2020" name="Stud. Mycol.">
        <title>101 Dothideomycetes genomes: a test case for predicting lifestyles and emergence of pathogens.</title>
        <authorList>
            <person name="Haridas S."/>
            <person name="Albert R."/>
            <person name="Binder M."/>
            <person name="Bloem J."/>
            <person name="Labutti K."/>
            <person name="Salamov A."/>
            <person name="Andreopoulos B."/>
            <person name="Baker S."/>
            <person name="Barry K."/>
            <person name="Bills G."/>
            <person name="Bluhm B."/>
            <person name="Cannon C."/>
            <person name="Castanera R."/>
            <person name="Culley D."/>
            <person name="Daum C."/>
            <person name="Ezra D."/>
            <person name="Gonzalez J."/>
            <person name="Henrissat B."/>
            <person name="Kuo A."/>
            <person name="Liang C."/>
            <person name="Lipzen A."/>
            <person name="Lutzoni F."/>
            <person name="Magnuson J."/>
            <person name="Mondo S."/>
            <person name="Nolan M."/>
            <person name="Ohm R."/>
            <person name="Pangilinan J."/>
            <person name="Park H.-J."/>
            <person name="Ramirez L."/>
            <person name="Alfaro M."/>
            <person name="Sun H."/>
            <person name="Tritt A."/>
            <person name="Yoshinaga Y."/>
            <person name="Zwiers L.-H."/>
            <person name="Turgeon B."/>
            <person name="Goodwin S."/>
            <person name="Spatafora J."/>
            <person name="Crous P."/>
            <person name="Grigoriev I."/>
        </authorList>
    </citation>
    <scope>NUCLEOTIDE SEQUENCE</scope>
    <source>
        <strain evidence="14">CBS 101060</strain>
    </source>
</reference>
<evidence type="ECO:0000256" key="4">
    <source>
        <dbReference type="ARBA" id="ARBA00022481"/>
    </source>
</evidence>
<evidence type="ECO:0008006" key="16">
    <source>
        <dbReference type="Google" id="ProtNLM"/>
    </source>
</evidence>
<comment type="similarity">
    <text evidence="3">Belongs to the proteasome inhibitor PI31 family.</text>
</comment>
<feature type="compositionally biased region" description="Basic and acidic residues" evidence="11">
    <location>
        <begin position="304"/>
        <end position="315"/>
    </location>
</feature>
<keyword evidence="7" id="KW-0256">Endoplasmic reticulum</keyword>
<protein>
    <recommendedName>
        <fullName evidence="16">Proteasome inhibitor PI31 subunit</fullName>
    </recommendedName>
</protein>
<dbReference type="InterPro" id="IPR045128">
    <property type="entry name" value="PI31-like"/>
</dbReference>
<comment type="function">
    <text evidence="10">Plays an important role in control of proteasome function. Inhibits the hydrolysis of protein and peptide substrates by the 20S proteasome. Also inhibits the activation of the proteasome by the proteasome regulatory proteins PA700 and PA28.</text>
</comment>
<feature type="domain" description="PI31 proteasome regulator N-terminal" evidence="13">
    <location>
        <begin position="30"/>
        <end position="187"/>
    </location>
</feature>